<comment type="subunit">
    <text evidence="3 6">Associates with the pre-60S ribosomal particle.</text>
</comment>
<evidence type="ECO:0000256" key="6">
    <source>
        <dbReference type="RuleBase" id="RU364039"/>
    </source>
</evidence>
<organism evidence="9 10">
    <name type="scientific">Coemansia interrupta</name>
    <dbReference type="NCBI Taxonomy" id="1126814"/>
    <lineage>
        <taxon>Eukaryota</taxon>
        <taxon>Fungi</taxon>
        <taxon>Fungi incertae sedis</taxon>
        <taxon>Zoopagomycota</taxon>
        <taxon>Kickxellomycotina</taxon>
        <taxon>Kickxellomycetes</taxon>
        <taxon>Kickxellales</taxon>
        <taxon>Kickxellaceae</taxon>
        <taxon>Coemansia</taxon>
    </lineage>
</organism>
<evidence type="ECO:0000259" key="8">
    <source>
        <dbReference type="Pfam" id="PF17777"/>
    </source>
</evidence>
<feature type="region of interest" description="Disordered" evidence="7">
    <location>
        <begin position="226"/>
        <end position="248"/>
    </location>
</feature>
<dbReference type="GO" id="GO:0000956">
    <property type="term" value="P:nuclear-transcribed mRNA catabolic process"/>
    <property type="evidence" value="ECO:0007669"/>
    <property type="project" value="TreeGrafter"/>
</dbReference>
<dbReference type="GO" id="GO:0030687">
    <property type="term" value="C:preribosome, large subunit precursor"/>
    <property type="evidence" value="ECO:0007669"/>
    <property type="project" value="TreeGrafter"/>
</dbReference>
<evidence type="ECO:0000256" key="5">
    <source>
        <dbReference type="ARBA" id="ARBA00023242"/>
    </source>
</evidence>
<dbReference type="GO" id="GO:0000027">
    <property type="term" value="P:ribosomal large subunit assembly"/>
    <property type="evidence" value="ECO:0007669"/>
    <property type="project" value="InterPro"/>
</dbReference>
<feature type="compositionally biased region" description="Polar residues" evidence="7">
    <location>
        <begin position="226"/>
        <end position="238"/>
    </location>
</feature>
<dbReference type="InterPro" id="IPR033867">
    <property type="entry name" value="Mrt4"/>
</dbReference>
<dbReference type="FunFam" id="3.90.105.20:FF:000003">
    <property type="entry name" value="Ribosome assembly factor mrt4"/>
    <property type="match status" value="1"/>
</dbReference>
<dbReference type="GO" id="GO:0006364">
    <property type="term" value="P:rRNA processing"/>
    <property type="evidence" value="ECO:0007669"/>
    <property type="project" value="TreeGrafter"/>
</dbReference>
<comment type="caution">
    <text evidence="9">The sequence shown here is derived from an EMBL/GenBank/DDBJ whole genome shotgun (WGS) entry which is preliminary data.</text>
</comment>
<evidence type="ECO:0000256" key="3">
    <source>
        <dbReference type="ARBA" id="ARBA00011117"/>
    </source>
</evidence>
<comment type="subcellular location">
    <subcellularLocation>
        <location evidence="6">Cytoplasm</location>
    </subcellularLocation>
    <subcellularLocation>
        <location evidence="6">Nucleus</location>
        <location evidence="6">Nucleolus</location>
    </subcellularLocation>
</comment>
<dbReference type="GO" id="GO:0005730">
    <property type="term" value="C:nucleolus"/>
    <property type="evidence" value="ECO:0007669"/>
    <property type="project" value="UniProtKB-SubCell"/>
</dbReference>
<dbReference type="PANTHER" id="PTHR45841">
    <property type="entry name" value="MRNA TURNOVER PROTEIN 4 MRTO4"/>
    <property type="match status" value="1"/>
</dbReference>
<gene>
    <name evidence="9" type="primary">MRT4</name>
    <name evidence="9" type="ORF">GGI15_000972</name>
</gene>
<dbReference type="Proteomes" id="UP001140172">
    <property type="component" value="Unassembled WGS sequence"/>
</dbReference>
<dbReference type="Pfam" id="PF00466">
    <property type="entry name" value="Ribosomal_L10"/>
    <property type="match status" value="1"/>
</dbReference>
<evidence type="ECO:0000256" key="7">
    <source>
        <dbReference type="SAM" id="MobiDB-lite"/>
    </source>
</evidence>
<protein>
    <recommendedName>
        <fullName evidence="6">Ribosome assembly factor mrt4</fullName>
    </recommendedName>
</protein>
<keyword evidence="4 6" id="KW-0963">Cytoplasm</keyword>
<feature type="compositionally biased region" description="Acidic residues" evidence="7">
    <location>
        <begin position="239"/>
        <end position="248"/>
    </location>
</feature>
<dbReference type="Gene3D" id="3.90.105.20">
    <property type="match status" value="1"/>
</dbReference>
<name>A0A9W8LPC5_9FUNG</name>
<dbReference type="InterPro" id="IPR040637">
    <property type="entry name" value="Ribosomal_uL10-like_insert"/>
</dbReference>
<dbReference type="PANTHER" id="PTHR45841:SF1">
    <property type="entry name" value="MRNA TURNOVER PROTEIN 4 HOMOLOG"/>
    <property type="match status" value="1"/>
</dbReference>
<dbReference type="Pfam" id="PF17777">
    <property type="entry name" value="RL10P_insert"/>
    <property type="match status" value="1"/>
</dbReference>
<dbReference type="Gene3D" id="3.30.70.1730">
    <property type="match status" value="1"/>
</dbReference>
<accession>A0A9W8LPC5</accession>
<evidence type="ECO:0000313" key="10">
    <source>
        <dbReference type="Proteomes" id="UP001140172"/>
    </source>
</evidence>
<proteinExistence type="inferred from homology"/>
<dbReference type="InterPro" id="IPR051742">
    <property type="entry name" value="Ribosome_Assembly_uL10"/>
</dbReference>
<evidence type="ECO:0000256" key="2">
    <source>
        <dbReference type="ARBA" id="ARBA00008889"/>
    </source>
</evidence>
<dbReference type="FunFam" id="3.30.70.1730:FF:000005">
    <property type="entry name" value="Ribosome assembly factor mrt4"/>
    <property type="match status" value="1"/>
</dbReference>
<evidence type="ECO:0000256" key="4">
    <source>
        <dbReference type="ARBA" id="ARBA00022490"/>
    </source>
</evidence>
<keyword evidence="5 6" id="KW-0539">Nucleus</keyword>
<dbReference type="InterPro" id="IPR043164">
    <property type="entry name" value="Ribosomal_uL10-like_insert_sf"/>
</dbReference>
<evidence type="ECO:0000256" key="1">
    <source>
        <dbReference type="ARBA" id="ARBA00004046"/>
    </source>
</evidence>
<dbReference type="InterPro" id="IPR001790">
    <property type="entry name" value="Ribosomal_uL10"/>
</dbReference>
<dbReference type="OrthoDB" id="10262308at2759"/>
<keyword evidence="10" id="KW-1185">Reference proteome</keyword>
<evidence type="ECO:0000313" key="9">
    <source>
        <dbReference type="EMBL" id="KAJ2787143.1"/>
    </source>
</evidence>
<dbReference type="AlphaFoldDB" id="A0A9W8LPC5"/>
<dbReference type="InterPro" id="IPR043141">
    <property type="entry name" value="Ribosomal_uL10-like_sf"/>
</dbReference>
<dbReference type="SUPFAM" id="SSF160369">
    <property type="entry name" value="Ribosomal protein L10-like"/>
    <property type="match status" value="1"/>
</dbReference>
<keyword evidence="6" id="KW-0690">Ribosome biogenesis</keyword>
<feature type="domain" description="Large ribosomal subunit protein uL10-like insertion" evidence="8">
    <location>
        <begin position="126"/>
        <end position="199"/>
    </location>
</feature>
<dbReference type="GO" id="GO:0003723">
    <property type="term" value="F:RNA binding"/>
    <property type="evidence" value="ECO:0007669"/>
    <property type="project" value="TreeGrafter"/>
</dbReference>
<reference evidence="9" key="1">
    <citation type="submission" date="2022-07" db="EMBL/GenBank/DDBJ databases">
        <title>Phylogenomic reconstructions and comparative analyses of Kickxellomycotina fungi.</title>
        <authorList>
            <person name="Reynolds N.K."/>
            <person name="Stajich J.E."/>
            <person name="Barry K."/>
            <person name="Grigoriev I.V."/>
            <person name="Crous P."/>
            <person name="Smith M.E."/>
        </authorList>
    </citation>
    <scope>NUCLEOTIDE SEQUENCE</scope>
    <source>
        <strain evidence="9">BCRC 34489</strain>
    </source>
</reference>
<comment type="similarity">
    <text evidence="2 6">Belongs to the universal ribosomal protein uL10 family.</text>
</comment>
<dbReference type="CDD" id="cd05796">
    <property type="entry name" value="Ribosomal_P0_like"/>
    <property type="match status" value="1"/>
</dbReference>
<dbReference type="GO" id="GO:0005737">
    <property type="term" value="C:cytoplasm"/>
    <property type="evidence" value="ECO:0007669"/>
    <property type="project" value="UniProtKB-SubCell"/>
</dbReference>
<comment type="function">
    <text evidence="1 6">Component of the ribosome assembly machinery. Nuclear paralog of the ribosomal protein P0, it binds pre-60S subunits at an early stage of assembly in the nucleolus, and is replaced by P0 in cytoplasmic pre-60S subunits and mature 80S ribosomes.</text>
</comment>
<dbReference type="EMBL" id="JANBUM010000032">
    <property type="protein sequence ID" value="KAJ2787143.1"/>
    <property type="molecule type" value="Genomic_DNA"/>
</dbReference>
<sequence length="248" mass="28447">MPRAKRSQVVTLTKTKSNRREGHNKVIRAIEEAADNYDYVWVFSVANMRNQYLKEVRHNLKTSRFFLGKNKVMAKALGNDAESEIKQNIHKISEVLVGDVGLLFTNDDVETIKKHFDSVSAKDYPRAGNIATYRVVVPGGEVLRGYTKESFPNNMEPELRQLGMPTLLRAGKITIESDFVICEKGDRLTSQQSRLLKHFWEQMAEFKVKLLCYWHNNGDFVELESNPQATRKTENDSASIEESDEDME</sequence>